<evidence type="ECO:0000256" key="8">
    <source>
        <dbReference type="SAM" id="Phobius"/>
    </source>
</evidence>
<dbReference type="RefSeq" id="WP_027008935.1">
    <property type="nucleotide sequence ID" value="NZ_CP091521.1"/>
</dbReference>
<reference evidence="9" key="1">
    <citation type="journal article" date="2022" name="Res Sq">
        <title>Evolution of multicellular longitudinally dividing oral cavity symbionts (Neisseriaceae).</title>
        <authorList>
            <person name="Nyongesa S."/>
            <person name="Weber P."/>
            <person name="Bernet E."/>
            <person name="Pullido F."/>
            <person name="Nieckarz M."/>
            <person name="Delaby M."/>
            <person name="Nieves C."/>
            <person name="Viehboeck T."/>
            <person name="Krause N."/>
            <person name="Rivera-Millot A."/>
            <person name="Nakamura A."/>
            <person name="Vischer N."/>
            <person name="VanNieuwenhze M."/>
            <person name="Brun Y."/>
            <person name="Cava F."/>
            <person name="Bulgheresi S."/>
            <person name="Veyrier F."/>
        </authorList>
    </citation>
    <scope>NUCLEOTIDE SEQUENCE</scope>
    <source>
        <strain evidence="9">17694</strain>
    </source>
</reference>
<evidence type="ECO:0000256" key="4">
    <source>
        <dbReference type="ARBA" id="ARBA00022692"/>
    </source>
</evidence>
<comment type="similarity">
    <text evidence="2">Belongs to the MreD family.</text>
</comment>
<keyword evidence="6 8" id="KW-1133">Transmembrane helix</keyword>
<evidence type="ECO:0000256" key="2">
    <source>
        <dbReference type="ARBA" id="ARBA00007776"/>
    </source>
</evidence>
<evidence type="ECO:0000256" key="7">
    <source>
        <dbReference type="ARBA" id="ARBA00023136"/>
    </source>
</evidence>
<dbReference type="InterPro" id="IPR026034">
    <property type="entry name" value="MreD_proteobac"/>
</dbReference>
<dbReference type="KEGG" id="ckh:LVJ77_00155"/>
<dbReference type="GO" id="GO:0008360">
    <property type="term" value="P:regulation of cell shape"/>
    <property type="evidence" value="ECO:0007669"/>
    <property type="project" value="UniProtKB-KW"/>
</dbReference>
<name>A0A8T9MZC8_9NEIS</name>
<dbReference type="EMBL" id="CP091521">
    <property type="protein sequence ID" value="UOP05726.2"/>
    <property type="molecule type" value="Genomic_DNA"/>
</dbReference>
<proteinExistence type="inferred from homology"/>
<reference evidence="9" key="2">
    <citation type="submission" date="2024-09" db="EMBL/GenBank/DDBJ databases">
        <authorList>
            <person name="Veyrier F.J."/>
        </authorList>
    </citation>
    <scope>NUCLEOTIDE SEQUENCE</scope>
    <source>
        <strain evidence="9">17694</strain>
    </source>
</reference>
<evidence type="ECO:0000313" key="9">
    <source>
        <dbReference type="EMBL" id="UOP05726.2"/>
    </source>
</evidence>
<dbReference type="GO" id="GO:0005886">
    <property type="term" value="C:plasma membrane"/>
    <property type="evidence" value="ECO:0007669"/>
    <property type="project" value="UniProtKB-SubCell"/>
</dbReference>
<dbReference type="InterPro" id="IPR007227">
    <property type="entry name" value="Cell_shape_determining_MreD"/>
</dbReference>
<sequence length="168" mass="19287">MMDTYDDSATAHVPLKRVCWSFVLCMVADFIPFTEPLYWLPEWSALMLMYWLIHNPRRIGLGAAFVLGLLVDIGTVSPLGSHSLAYCLSSYWLMRHRRQFTLQNYGFQALAVAVALAGNEAVLALVRWLTEHRFAGWQIFYASLSAALLWPVLNKIMRIVAHRKRWGK</sequence>
<protein>
    <submittedName>
        <fullName evidence="9">Rod shape-determining protein MreD</fullName>
    </submittedName>
</protein>
<feature type="transmembrane region" description="Helical" evidence="8">
    <location>
        <begin position="59"/>
        <end position="88"/>
    </location>
</feature>
<evidence type="ECO:0000256" key="5">
    <source>
        <dbReference type="ARBA" id="ARBA00022960"/>
    </source>
</evidence>
<feature type="transmembrane region" description="Helical" evidence="8">
    <location>
        <begin position="18"/>
        <end position="39"/>
    </location>
</feature>
<evidence type="ECO:0000313" key="10">
    <source>
        <dbReference type="Proteomes" id="UP000831534"/>
    </source>
</evidence>
<keyword evidence="3" id="KW-1003">Cell membrane</keyword>
<gene>
    <name evidence="9" type="primary">mreD</name>
    <name evidence="9" type="ORF">LVJ77_00155</name>
</gene>
<keyword evidence="7 8" id="KW-0472">Membrane</keyword>
<dbReference type="PANTHER" id="PTHR37484">
    <property type="entry name" value="ROD SHAPE-DETERMINING PROTEIN MRED"/>
    <property type="match status" value="1"/>
</dbReference>
<evidence type="ECO:0000256" key="6">
    <source>
        <dbReference type="ARBA" id="ARBA00022989"/>
    </source>
</evidence>
<comment type="subcellular location">
    <subcellularLocation>
        <location evidence="1">Cell membrane</location>
        <topology evidence="1">Multi-pass membrane protein</topology>
    </subcellularLocation>
</comment>
<organism evidence="9 10">
    <name type="scientific">Conchiformibius kuhniae</name>
    <dbReference type="NCBI Taxonomy" id="211502"/>
    <lineage>
        <taxon>Bacteria</taxon>
        <taxon>Pseudomonadati</taxon>
        <taxon>Pseudomonadota</taxon>
        <taxon>Betaproteobacteria</taxon>
        <taxon>Neisseriales</taxon>
        <taxon>Neisseriaceae</taxon>
        <taxon>Conchiformibius</taxon>
    </lineage>
</organism>
<dbReference type="AlphaFoldDB" id="A0A8T9MZC8"/>
<dbReference type="PANTHER" id="PTHR37484:SF1">
    <property type="entry name" value="ROD SHAPE-DETERMINING PROTEIN MRED"/>
    <property type="match status" value="1"/>
</dbReference>
<accession>A0A8T9MZC8</accession>
<dbReference type="NCBIfam" id="TIGR03426">
    <property type="entry name" value="shape_MreD"/>
    <property type="match status" value="1"/>
</dbReference>
<feature type="transmembrane region" description="Helical" evidence="8">
    <location>
        <begin position="109"/>
        <end position="129"/>
    </location>
</feature>
<keyword evidence="10" id="KW-1185">Reference proteome</keyword>
<keyword evidence="5" id="KW-0133">Cell shape</keyword>
<feature type="transmembrane region" description="Helical" evidence="8">
    <location>
        <begin position="135"/>
        <end position="153"/>
    </location>
</feature>
<dbReference type="Proteomes" id="UP000831534">
    <property type="component" value="Chromosome"/>
</dbReference>
<dbReference type="PIRSF" id="PIRSF018472">
    <property type="entry name" value="MreD_proteobac"/>
    <property type="match status" value="1"/>
</dbReference>
<evidence type="ECO:0000256" key="3">
    <source>
        <dbReference type="ARBA" id="ARBA00022475"/>
    </source>
</evidence>
<keyword evidence="4 8" id="KW-0812">Transmembrane</keyword>
<dbReference type="Pfam" id="PF04093">
    <property type="entry name" value="MreD"/>
    <property type="match status" value="1"/>
</dbReference>
<evidence type="ECO:0000256" key="1">
    <source>
        <dbReference type="ARBA" id="ARBA00004651"/>
    </source>
</evidence>